<dbReference type="AlphaFoldDB" id="A0A432D0K5"/>
<dbReference type="GO" id="GO:0016887">
    <property type="term" value="F:ATP hydrolysis activity"/>
    <property type="evidence" value="ECO:0007669"/>
    <property type="project" value="InterPro"/>
</dbReference>
<dbReference type="InterPro" id="IPR027417">
    <property type="entry name" value="P-loop_NTPase"/>
</dbReference>
<keyword evidence="3" id="KW-1185">Reference proteome</keyword>
<accession>A0A432D0K5</accession>
<keyword evidence="2" id="KW-0547">Nucleotide-binding</keyword>
<dbReference type="InterPro" id="IPR051396">
    <property type="entry name" value="Bact_Antivir_Def_Nuclease"/>
</dbReference>
<dbReference type="RefSeq" id="WP_126572229.1">
    <property type="nucleotide sequence ID" value="NZ_RXZH01000001.1"/>
</dbReference>
<name>A0A432D0K5_9VIBR</name>
<dbReference type="SUPFAM" id="SSF52540">
    <property type="entry name" value="P-loop containing nucleoside triphosphate hydrolases"/>
    <property type="match status" value="1"/>
</dbReference>
<dbReference type="PANTHER" id="PTHR43581">
    <property type="entry name" value="ATP/GTP PHOSPHATASE"/>
    <property type="match status" value="1"/>
</dbReference>
<keyword evidence="2" id="KW-0067">ATP-binding</keyword>
<dbReference type="Gene3D" id="3.40.50.300">
    <property type="entry name" value="P-loop containing nucleotide triphosphate hydrolases"/>
    <property type="match status" value="1"/>
</dbReference>
<reference evidence="2 3" key="1">
    <citation type="submission" date="2018-12" db="EMBL/GenBank/DDBJ databases">
        <title>Vibrio sp. isolated from China Sea.</title>
        <authorList>
            <person name="Li Y."/>
        </authorList>
    </citation>
    <scope>NUCLEOTIDE SEQUENCE [LARGE SCALE GENOMIC DNA]</scope>
    <source>
        <strain evidence="2 3">BEI207</strain>
    </source>
</reference>
<dbReference type="Proteomes" id="UP000268973">
    <property type="component" value="Unassembled WGS sequence"/>
</dbReference>
<evidence type="ECO:0000313" key="3">
    <source>
        <dbReference type="Proteomes" id="UP000268973"/>
    </source>
</evidence>
<evidence type="ECO:0000313" key="2">
    <source>
        <dbReference type="EMBL" id="RTZ17473.1"/>
    </source>
</evidence>
<dbReference type="InterPro" id="IPR003959">
    <property type="entry name" value="ATPase_AAA_core"/>
</dbReference>
<feature type="domain" description="ATPase AAA-type core" evidence="1">
    <location>
        <begin position="184"/>
        <end position="340"/>
    </location>
</feature>
<dbReference type="PANTHER" id="PTHR43581:SF2">
    <property type="entry name" value="EXCINUCLEASE ATPASE SUBUNIT"/>
    <property type="match status" value="1"/>
</dbReference>
<dbReference type="GO" id="GO:0005524">
    <property type="term" value="F:ATP binding"/>
    <property type="evidence" value="ECO:0007669"/>
    <property type="project" value="UniProtKB-KW"/>
</dbReference>
<dbReference type="Pfam" id="PF13304">
    <property type="entry name" value="AAA_21"/>
    <property type="match status" value="1"/>
</dbReference>
<comment type="caution">
    <text evidence="2">The sequence shown here is derived from an EMBL/GenBank/DDBJ whole genome shotgun (WGS) entry which is preliminary data.</text>
</comment>
<proteinExistence type="predicted"/>
<sequence length="612" mass="70765">MTRKLTNDIDKIAYFENNMYPDEWVLTNLKQINCFIGPNNSGKSRQLRELFTSDPSRWIIDTYSFPAVDVLRTAQRAIKSSSTINNNITRNVDYVVIGKVAPAIDKLIKSEQPRPTTKLGEFIYPEVINTRSSNSAPHKLNDILILGLHKDKTTEIDNYNNLTSINWAKCYVPTLRSLRSLEAHIENATDLFKYRTQGDYFSDKKNLGDIFTGYSLYQDLVKHLLGSHEQRKKVRKYEEYLSHNFFFGQDISLVPMVGKDVVYFKEGDKDERPIYDLGDGIQSIIILTFPIFMADKPTIFFIEEPEHYLHAGLQRTLIEAFAKHEEHMFFMTTHSNHILDIAQERDDISIQHVHQDNGTTIVNPTQEYSDLLDQLGVRASSVLLANCSIWVEGITDKLYLRAYLNKYIQELRNKGELSTANRLNSYHENLHYVFTEYQGSNITHWAFGDEATTTQTPAKKLNKNILLIADADIDGKGNRTTELKEALGDSFLLLKWKEIENFIPQAILLETAKQRWDTFNQRGGCSIKRFSNIEDARFEKTDEGIGSILERFVDKAPGLERNFYKDRSGTIKDKVKFCHTAVKVMEEQEWELTPKLRELCKRIWDHIEKNNS</sequence>
<dbReference type="EMBL" id="RXZH01000001">
    <property type="protein sequence ID" value="RTZ17473.1"/>
    <property type="molecule type" value="Genomic_DNA"/>
</dbReference>
<evidence type="ECO:0000259" key="1">
    <source>
        <dbReference type="Pfam" id="PF13304"/>
    </source>
</evidence>
<protein>
    <submittedName>
        <fullName evidence="2">ATP-binding protein</fullName>
    </submittedName>
</protein>
<gene>
    <name evidence="2" type="ORF">EJ063_01440</name>
</gene>
<dbReference type="OrthoDB" id="3322489at2"/>
<organism evidence="2 3">
    <name type="scientific">Vibrio aquaticus</name>
    <dbReference type="NCBI Taxonomy" id="2496559"/>
    <lineage>
        <taxon>Bacteria</taxon>
        <taxon>Pseudomonadati</taxon>
        <taxon>Pseudomonadota</taxon>
        <taxon>Gammaproteobacteria</taxon>
        <taxon>Vibrionales</taxon>
        <taxon>Vibrionaceae</taxon>
        <taxon>Vibrio</taxon>
    </lineage>
</organism>